<evidence type="ECO:0000256" key="1">
    <source>
        <dbReference type="ARBA" id="ARBA00004442"/>
    </source>
</evidence>
<accession>A0A316E7M5</accession>
<comment type="caution">
    <text evidence="5">The sequence shown here is derived from an EMBL/GenBank/DDBJ whole genome shotgun (WGS) entry which is preliminary data.</text>
</comment>
<dbReference type="Proteomes" id="UP000245667">
    <property type="component" value="Unassembled WGS sequence"/>
</dbReference>
<dbReference type="InterPro" id="IPR008969">
    <property type="entry name" value="CarboxyPept-like_regulatory"/>
</dbReference>
<proteinExistence type="predicted"/>
<evidence type="ECO:0000259" key="4">
    <source>
        <dbReference type="Pfam" id="PF14905"/>
    </source>
</evidence>
<gene>
    <name evidence="5" type="ORF">LX92_00273</name>
</gene>
<dbReference type="EMBL" id="QGGQ01000001">
    <property type="protein sequence ID" value="PWK25532.1"/>
    <property type="molecule type" value="Genomic_DNA"/>
</dbReference>
<keyword evidence="2" id="KW-0472">Membrane</keyword>
<dbReference type="GO" id="GO:0009279">
    <property type="term" value="C:cell outer membrane"/>
    <property type="evidence" value="ECO:0007669"/>
    <property type="project" value="UniProtKB-SubCell"/>
</dbReference>
<name>A0A316E7M5_9FLAO</name>
<keyword evidence="5" id="KW-0675">Receptor</keyword>
<feature type="domain" description="Outer membrane protein beta-barrel" evidence="4">
    <location>
        <begin position="417"/>
        <end position="823"/>
    </location>
</feature>
<dbReference type="InterPro" id="IPR041700">
    <property type="entry name" value="OMP_b-brl_3"/>
</dbReference>
<organism evidence="5 6">
    <name type="scientific">Maribacter polysiphoniae</name>
    <dbReference type="NCBI Taxonomy" id="429344"/>
    <lineage>
        <taxon>Bacteria</taxon>
        <taxon>Pseudomonadati</taxon>
        <taxon>Bacteroidota</taxon>
        <taxon>Flavobacteriia</taxon>
        <taxon>Flavobacteriales</taxon>
        <taxon>Flavobacteriaceae</taxon>
        <taxon>Maribacter</taxon>
    </lineage>
</organism>
<dbReference type="PANTHER" id="PTHR40980:SF4">
    <property type="entry name" value="TONB-DEPENDENT RECEPTOR-LIKE BETA-BARREL DOMAIN-CONTAINING PROTEIN"/>
    <property type="match status" value="1"/>
</dbReference>
<dbReference type="PANTHER" id="PTHR40980">
    <property type="entry name" value="PLUG DOMAIN-CONTAINING PROTEIN"/>
    <property type="match status" value="1"/>
</dbReference>
<dbReference type="InterPro" id="IPR036942">
    <property type="entry name" value="Beta-barrel_TonB_sf"/>
</dbReference>
<evidence type="ECO:0000313" key="6">
    <source>
        <dbReference type="Proteomes" id="UP000245667"/>
    </source>
</evidence>
<dbReference type="Gene3D" id="2.40.170.20">
    <property type="entry name" value="TonB-dependent receptor, beta-barrel domain"/>
    <property type="match status" value="1"/>
</dbReference>
<keyword evidence="3" id="KW-0998">Cell outer membrane</keyword>
<dbReference type="Pfam" id="PF14905">
    <property type="entry name" value="OMP_b-brl_3"/>
    <property type="match status" value="1"/>
</dbReference>
<evidence type="ECO:0000313" key="5">
    <source>
        <dbReference type="EMBL" id="PWK25532.1"/>
    </source>
</evidence>
<dbReference type="SUPFAM" id="SSF56935">
    <property type="entry name" value="Porins"/>
    <property type="match status" value="1"/>
</dbReference>
<sequence>MVDLRYLFIAVFFMINSMNRTYICRIIQLIIVKFTGQLHRYVKYKELFLTYLCLLTTGFIIQAQEFSIQGKVISNEGEPVWLANVLLLSPTDTVLINGSSSDEIGLFKITRIPPGNYLLKASYLENESDYVAVDITSDMNVGTLSISNYAQMLDEVVVSTQKPRIERKVDRLVFNIGNTALSDSDIWEALKRAPGVVVINNQLSVNGNKDIGIMINGRKVNLPKSDVINLLSGTSASNVESIEVITNPPSKYSAEDGMLINIKMNKNLVAGYNGAIFNRYTQGVFPKHTVGTDHYFKGNKAGLSLNYSFNKEKWFTKYTDITNYIEDGEVASTWKANEDYIRHRERHNFNAFFDYMFNDKNTLTFSTLNQWSPRIDRVYSTETDITDANGGDLSSFITINDSGEDQINTSFYLDFVHKFGKKGAELSLNTHYTYYDYERGQDLNTTFFDRNQALTDSNDFFTNATQDINLFSLQADFVTPMGTFSNFETGLRFAGIHSGNEIDQSGFDRDQPGINPTESASFDYDESIFAGYASMDNKWGKWNFKAGLRGEFTKTKANLDVLNSFNKDTYLKLFPSLSLQYTPNNEHDFHYHYYRRITRPRYNSLNPFQIFQSYNSVIEGNPELLPSSRHYMEGGYTYKRAYTFELFYKNRVNNYQLLVFQDNDNKFLRFISSNVDRDIAYGFNVTVNKNLTNNWSFYFMASTSYMESNFTDLDSGQKVKEGLWNTYIRSNSGFTFLTDKSLKADVSILYSSPVILGNSRQEDYFNMGIALRKTIWDNNASISLGIDDVFNEASLFNTRKYLNQNNTSYYRPESRLLVLGFRYRFGNTKIRSNKKSKKVDERGRI</sequence>
<protein>
    <submittedName>
        <fullName evidence="5">Outer membrane receptor protein involved in Fe transport</fullName>
    </submittedName>
</protein>
<dbReference type="SUPFAM" id="SSF49464">
    <property type="entry name" value="Carboxypeptidase regulatory domain-like"/>
    <property type="match status" value="1"/>
</dbReference>
<evidence type="ECO:0000256" key="2">
    <source>
        <dbReference type="ARBA" id="ARBA00023136"/>
    </source>
</evidence>
<dbReference type="AlphaFoldDB" id="A0A316E7M5"/>
<reference evidence="5 6" key="1">
    <citation type="submission" date="2018-05" db="EMBL/GenBank/DDBJ databases">
        <title>Genomic Encyclopedia of Archaeal and Bacterial Type Strains, Phase II (KMG-II): from individual species to whole genera.</title>
        <authorList>
            <person name="Goeker M."/>
        </authorList>
    </citation>
    <scope>NUCLEOTIDE SEQUENCE [LARGE SCALE GENOMIC DNA]</scope>
    <source>
        <strain evidence="5 6">DSM 23514</strain>
    </source>
</reference>
<comment type="subcellular location">
    <subcellularLocation>
        <location evidence="1">Cell outer membrane</location>
    </subcellularLocation>
</comment>
<evidence type="ECO:0000256" key="3">
    <source>
        <dbReference type="ARBA" id="ARBA00023237"/>
    </source>
</evidence>
<dbReference type="Pfam" id="PF13715">
    <property type="entry name" value="CarbopepD_reg_2"/>
    <property type="match status" value="1"/>
</dbReference>